<dbReference type="CDD" id="cd11386">
    <property type="entry name" value="MCP_signal"/>
    <property type="match status" value="1"/>
</dbReference>
<keyword evidence="4" id="KW-0812">Transmembrane</keyword>
<reference evidence="6" key="1">
    <citation type="journal article" date="2021" name="Microb. Physiol.">
        <title>Proteogenomic Insights into the Physiology of Marine, Sulfate-Reducing, Filamentous Desulfonema limicola and Desulfonema magnum.</title>
        <authorList>
            <person name="Schnaars V."/>
            <person name="Wohlbrand L."/>
            <person name="Scheve S."/>
            <person name="Hinrichs C."/>
            <person name="Reinhardt R."/>
            <person name="Rabus R."/>
        </authorList>
    </citation>
    <scope>NUCLEOTIDE SEQUENCE</scope>
    <source>
        <strain evidence="6">5ac10</strain>
    </source>
</reference>
<name>A0A975GJJ7_9BACT</name>
<keyword evidence="7" id="KW-1185">Reference proteome</keyword>
<gene>
    <name evidence="6" type="ORF">dnl_60070</name>
</gene>
<evidence type="ECO:0000259" key="5">
    <source>
        <dbReference type="PROSITE" id="PS50111"/>
    </source>
</evidence>
<dbReference type="Gene3D" id="1.10.287.950">
    <property type="entry name" value="Methyl-accepting chemotaxis protein"/>
    <property type="match status" value="1"/>
</dbReference>
<dbReference type="SUPFAM" id="SSF58104">
    <property type="entry name" value="Methyl-accepting chemotaxis protein (MCP) signaling domain"/>
    <property type="match status" value="1"/>
</dbReference>
<dbReference type="Pfam" id="PF00015">
    <property type="entry name" value="MCPsignal"/>
    <property type="match status" value="1"/>
</dbReference>
<feature type="transmembrane region" description="Helical" evidence="4">
    <location>
        <begin position="566"/>
        <end position="591"/>
    </location>
</feature>
<comment type="similarity">
    <text evidence="2">Belongs to the methyl-accepting chemotaxis (MCP) protein family.</text>
</comment>
<keyword evidence="4" id="KW-1133">Transmembrane helix</keyword>
<dbReference type="GO" id="GO:0007165">
    <property type="term" value="P:signal transduction"/>
    <property type="evidence" value="ECO:0007669"/>
    <property type="project" value="UniProtKB-KW"/>
</dbReference>
<keyword evidence="4" id="KW-0472">Membrane</keyword>
<feature type="domain" description="Methyl-accepting transducer" evidence="5">
    <location>
        <begin position="604"/>
        <end position="833"/>
    </location>
</feature>
<dbReference type="InterPro" id="IPR051310">
    <property type="entry name" value="MCP_chemotaxis"/>
</dbReference>
<dbReference type="RefSeq" id="WP_207689413.1">
    <property type="nucleotide sequence ID" value="NZ_CP061799.1"/>
</dbReference>
<evidence type="ECO:0000256" key="1">
    <source>
        <dbReference type="ARBA" id="ARBA00022500"/>
    </source>
</evidence>
<organism evidence="6 7">
    <name type="scientific">Desulfonema limicola</name>
    <dbReference type="NCBI Taxonomy" id="45656"/>
    <lineage>
        <taxon>Bacteria</taxon>
        <taxon>Pseudomonadati</taxon>
        <taxon>Thermodesulfobacteriota</taxon>
        <taxon>Desulfobacteria</taxon>
        <taxon>Desulfobacterales</taxon>
        <taxon>Desulfococcaceae</taxon>
        <taxon>Desulfonema</taxon>
    </lineage>
</organism>
<dbReference type="Proteomes" id="UP000663720">
    <property type="component" value="Chromosome"/>
</dbReference>
<dbReference type="AlphaFoldDB" id="A0A975GJJ7"/>
<dbReference type="EMBL" id="CP061799">
    <property type="protein sequence ID" value="QTA83594.1"/>
    <property type="molecule type" value="Genomic_DNA"/>
</dbReference>
<dbReference type="Gene3D" id="3.30.450.20">
    <property type="entry name" value="PAS domain"/>
    <property type="match status" value="1"/>
</dbReference>
<dbReference type="PANTHER" id="PTHR43531">
    <property type="entry name" value="PROTEIN ICFG"/>
    <property type="match status" value="1"/>
</dbReference>
<evidence type="ECO:0000256" key="2">
    <source>
        <dbReference type="ARBA" id="ARBA00029447"/>
    </source>
</evidence>
<dbReference type="PANTHER" id="PTHR43531:SF11">
    <property type="entry name" value="METHYL-ACCEPTING CHEMOTAXIS PROTEIN 3"/>
    <property type="match status" value="1"/>
</dbReference>
<evidence type="ECO:0000256" key="3">
    <source>
        <dbReference type="PROSITE-ProRule" id="PRU00284"/>
    </source>
</evidence>
<sequence length="855" mass="94754">MQTFNKIKLKTRLLISMLAVGIIPFLIISTISLVNSKKALSEQAFAKLEGLRDVKKAQIKNFFMEHKTNMDMLMETAANLRQGAIEKLLSVQEIKKAQVEEYFQKCRNNINVIASNTMIAEALDAFSSAFDPETGKIDEILYQWLEQEKYGKAMKQIKFEYGYNDLLLINNQGRVIYTLNKESEFGDNVLTGHLKDSVLSNAFNQGLKGVYIEDFTAWEPSGKYIAFISAPVFQFNRQAGVIVFKLTKETLNTIVNRRGGMGETGETFIAGIWNNKTAYRSDKIVTQGKFGEEISNDEVDMALSGESASSVRMSSLGKMEIIRYDPLMIPGLKWAIISTMNLEEVIAPKLIGEEEDYFAKYIKKYGYHDLLLIHPKGNVFYSVAHEPDYSTNMLTGEYSKTGLGSLIKNTVEKKEFKFADIEPYKPSDNKPMAFMAQAVVYEDQVELIVALKIPIHRINQVMEERSGLGSTGETYLTGKDNILRSDSHSKEYTVTASFANPDKINIKTPSSKAALSGETGRKIILNYEGREVLSAYTPLTIWDISWALIAEIQKDEALESVNTLQIMTVIIAFFVFIIIVAFVFWLTGFIVNPIRRVIKGLTQSSNQLAVAADEISTTSQLQSENASHQVSFIEGSADALDKISHNSKDAASLTLGAHELMNENISKSGMSLKRLVELTMEMTRIEADSGQMSQIIKTIDEIAFQTNLLALNAAIEAARAGEAGSGFAVVAEEVRNLAMRSTGAAKNTQELLDNTVKRVSRAAHSIRELNKDFEIIIESATIMGEKTDTITHASKRISNTIDKVRMAAHDVEILSQQVAAGAEETAASSGHLSALANEMKGFVNELAALAGEEIK</sequence>
<dbReference type="GO" id="GO:0006935">
    <property type="term" value="P:chemotaxis"/>
    <property type="evidence" value="ECO:0007669"/>
    <property type="project" value="UniProtKB-KW"/>
</dbReference>
<proteinExistence type="inferred from homology"/>
<dbReference type="InterPro" id="IPR004089">
    <property type="entry name" value="MCPsignal_dom"/>
</dbReference>
<feature type="transmembrane region" description="Helical" evidence="4">
    <location>
        <begin position="12"/>
        <end position="34"/>
    </location>
</feature>
<keyword evidence="3" id="KW-0807">Transducer</keyword>
<dbReference type="KEGG" id="dli:dnl_60070"/>
<accession>A0A975GJJ7</accession>
<dbReference type="SMART" id="SM00283">
    <property type="entry name" value="MA"/>
    <property type="match status" value="1"/>
</dbReference>
<dbReference type="GO" id="GO:0016020">
    <property type="term" value="C:membrane"/>
    <property type="evidence" value="ECO:0007669"/>
    <property type="project" value="InterPro"/>
</dbReference>
<evidence type="ECO:0000256" key="4">
    <source>
        <dbReference type="SAM" id="Phobius"/>
    </source>
</evidence>
<protein>
    <submittedName>
        <fullName evidence="6">Methyl-accepting chemotaxis protein domain-containing protein, double CACHE domain-containing</fullName>
    </submittedName>
</protein>
<evidence type="ECO:0000313" key="6">
    <source>
        <dbReference type="EMBL" id="QTA83594.1"/>
    </source>
</evidence>
<evidence type="ECO:0000313" key="7">
    <source>
        <dbReference type="Proteomes" id="UP000663720"/>
    </source>
</evidence>
<dbReference type="PROSITE" id="PS50111">
    <property type="entry name" value="CHEMOTAXIS_TRANSDUC_2"/>
    <property type="match status" value="1"/>
</dbReference>
<keyword evidence="1" id="KW-0145">Chemotaxis</keyword>